<protein>
    <recommendedName>
        <fullName evidence="3">Membrane-anchored junction protein</fullName>
    </recommendedName>
</protein>
<evidence type="ECO:0000313" key="1">
    <source>
        <dbReference type="EMBL" id="KAG9475558.1"/>
    </source>
</evidence>
<dbReference type="GO" id="GO:0003677">
    <property type="term" value="F:DNA binding"/>
    <property type="evidence" value="ECO:0007669"/>
    <property type="project" value="InterPro"/>
</dbReference>
<dbReference type="Proteomes" id="UP000770717">
    <property type="component" value="Unassembled WGS sequence"/>
</dbReference>
<name>A0A8J6EUV6_ELECQ</name>
<evidence type="ECO:0000313" key="2">
    <source>
        <dbReference type="Proteomes" id="UP000770717"/>
    </source>
</evidence>
<dbReference type="AlphaFoldDB" id="A0A8J6EUV6"/>
<dbReference type="InterPro" id="IPR027816">
    <property type="entry name" value="MAJIN"/>
</dbReference>
<organism evidence="1 2">
    <name type="scientific">Eleutherodactylus coqui</name>
    <name type="common">Puerto Rican coqui</name>
    <dbReference type="NCBI Taxonomy" id="57060"/>
    <lineage>
        <taxon>Eukaryota</taxon>
        <taxon>Metazoa</taxon>
        <taxon>Chordata</taxon>
        <taxon>Craniata</taxon>
        <taxon>Vertebrata</taxon>
        <taxon>Euteleostomi</taxon>
        <taxon>Amphibia</taxon>
        <taxon>Batrachia</taxon>
        <taxon>Anura</taxon>
        <taxon>Neobatrachia</taxon>
        <taxon>Hyloidea</taxon>
        <taxon>Eleutherodactylidae</taxon>
        <taxon>Eleutherodactylinae</taxon>
        <taxon>Eleutherodactylus</taxon>
        <taxon>Eleutherodactylus</taxon>
    </lineage>
</organism>
<reference evidence="1" key="1">
    <citation type="thesis" date="2020" institute="ProQuest LLC" country="789 East Eisenhower Parkway, Ann Arbor, MI, USA">
        <title>Comparative Genomics and Chromosome Evolution.</title>
        <authorList>
            <person name="Mudd A.B."/>
        </authorList>
    </citation>
    <scope>NUCLEOTIDE SEQUENCE</scope>
    <source>
        <strain evidence="1">HN-11 Male</strain>
        <tissue evidence="1">Kidney and liver</tissue>
    </source>
</reference>
<sequence>MPIKPFSFPFPETRFFHTTKYVYKFKIRYGVNFCSENTENKQQVMSELLDSVRAILANHDDLQPFSTKHFIIFPYKTKWDSASRLKFKHGPKFFQPFPYVFTMYVEPNVLAYGNCL</sequence>
<gene>
    <name evidence="1" type="ORF">GDO78_003778</name>
</gene>
<evidence type="ECO:0008006" key="3">
    <source>
        <dbReference type="Google" id="ProtNLM"/>
    </source>
</evidence>
<keyword evidence="2" id="KW-1185">Reference proteome</keyword>
<comment type="caution">
    <text evidence="1">The sequence shown here is derived from an EMBL/GenBank/DDBJ whole genome shotgun (WGS) entry which is preliminary data.</text>
</comment>
<dbReference type="GO" id="GO:0005637">
    <property type="term" value="C:nuclear inner membrane"/>
    <property type="evidence" value="ECO:0007669"/>
    <property type="project" value="TreeGrafter"/>
</dbReference>
<dbReference type="GO" id="GO:0070197">
    <property type="term" value="P:meiotic attachment of telomere to nuclear envelope"/>
    <property type="evidence" value="ECO:0007669"/>
    <property type="project" value="TreeGrafter"/>
</dbReference>
<dbReference type="PANTHER" id="PTHR35824">
    <property type="entry name" value="MEMBRANE-ANCHORED JUNCTION PROTEIN MAJIN"/>
    <property type="match status" value="1"/>
</dbReference>
<dbReference type="EMBL" id="WNTK01000012">
    <property type="protein sequence ID" value="KAG9475558.1"/>
    <property type="molecule type" value="Genomic_DNA"/>
</dbReference>
<accession>A0A8J6EUV6</accession>
<dbReference type="OrthoDB" id="6162963at2759"/>
<dbReference type="Pfam" id="PF15077">
    <property type="entry name" value="MAJIN"/>
    <property type="match status" value="1"/>
</dbReference>
<proteinExistence type="predicted"/>
<dbReference type="PANTHER" id="PTHR35824:SF1">
    <property type="entry name" value="MEMBRANE-ANCHORED JUNCTION PROTEIN"/>
    <property type="match status" value="1"/>
</dbReference>
<dbReference type="GO" id="GO:0007129">
    <property type="term" value="P:homologous chromosome pairing at meiosis"/>
    <property type="evidence" value="ECO:0007669"/>
    <property type="project" value="TreeGrafter"/>
</dbReference>